<keyword evidence="1" id="KW-0812">Transmembrane</keyword>
<evidence type="ECO:0000256" key="1">
    <source>
        <dbReference type="SAM" id="Phobius"/>
    </source>
</evidence>
<dbReference type="InterPro" id="IPR007047">
    <property type="entry name" value="Flp_Fap"/>
</dbReference>
<evidence type="ECO:0000313" key="3">
    <source>
        <dbReference type="Proteomes" id="UP000217083"/>
    </source>
</evidence>
<dbReference type="Proteomes" id="UP000217083">
    <property type="component" value="Unassembled WGS sequence"/>
</dbReference>
<protein>
    <recommendedName>
        <fullName evidence="4">Flp family type IVb pilin</fullName>
    </recommendedName>
</protein>
<dbReference type="Pfam" id="PF04964">
    <property type="entry name" value="Flp_Fap"/>
    <property type="match status" value="1"/>
</dbReference>
<dbReference type="EMBL" id="NPIA01000004">
    <property type="protein sequence ID" value="OZM57016.1"/>
    <property type="molecule type" value="Genomic_DNA"/>
</dbReference>
<organism evidence="2 3">
    <name type="scientific">Lottiidibacillus patelloidae</name>
    <dbReference type="NCBI Taxonomy" id="2670334"/>
    <lineage>
        <taxon>Bacteria</taxon>
        <taxon>Bacillati</taxon>
        <taxon>Bacillota</taxon>
        <taxon>Bacilli</taxon>
        <taxon>Bacillales</taxon>
        <taxon>Bacillaceae</taxon>
        <taxon>Lottiidibacillus</taxon>
    </lineage>
</organism>
<reference evidence="2 3" key="2">
    <citation type="submission" date="2017-09" db="EMBL/GenBank/DDBJ databases">
        <title>Bacillus patelloidae sp. nov., isolated from the intestinal tract of a marine limpet.</title>
        <authorList>
            <person name="Liu R."/>
            <person name="Dong C."/>
            <person name="Shao Z."/>
        </authorList>
    </citation>
    <scope>NUCLEOTIDE SEQUENCE [LARGE SCALE GENOMIC DNA]</scope>
    <source>
        <strain evidence="2 3">SA5d-4</strain>
    </source>
</reference>
<dbReference type="AlphaFoldDB" id="A0A263BV26"/>
<proteinExistence type="predicted"/>
<gene>
    <name evidence="2" type="ORF">CIB95_09610</name>
</gene>
<dbReference type="RefSeq" id="WP_094924606.1">
    <property type="nucleotide sequence ID" value="NZ_NPIA01000004.1"/>
</dbReference>
<evidence type="ECO:0008006" key="4">
    <source>
        <dbReference type="Google" id="ProtNLM"/>
    </source>
</evidence>
<sequence>MNLLEKTKGLMKSLWKDEAGQGLVEYGLILALVAVGLVVVLGLMKDELVTLFTDINTELAKRPTTGP</sequence>
<name>A0A263BV26_9BACI</name>
<evidence type="ECO:0000313" key="2">
    <source>
        <dbReference type="EMBL" id="OZM57016.1"/>
    </source>
</evidence>
<keyword evidence="1" id="KW-1133">Transmembrane helix</keyword>
<accession>A0A263BV26</accession>
<keyword evidence="3" id="KW-1185">Reference proteome</keyword>
<reference evidence="3" key="1">
    <citation type="submission" date="2017-08" db="EMBL/GenBank/DDBJ databases">
        <authorList>
            <person name="Huang Z."/>
        </authorList>
    </citation>
    <scope>NUCLEOTIDE SEQUENCE [LARGE SCALE GENOMIC DNA]</scope>
    <source>
        <strain evidence="3">SA5d-4</strain>
    </source>
</reference>
<keyword evidence="1" id="KW-0472">Membrane</keyword>
<comment type="caution">
    <text evidence="2">The sequence shown here is derived from an EMBL/GenBank/DDBJ whole genome shotgun (WGS) entry which is preliminary data.</text>
</comment>
<feature type="transmembrane region" description="Helical" evidence="1">
    <location>
        <begin position="23"/>
        <end position="44"/>
    </location>
</feature>